<protein>
    <submittedName>
        <fullName evidence="2">Putative NADH-flavin reductase</fullName>
    </submittedName>
</protein>
<dbReference type="PANTHER" id="PTHR43355:SF2">
    <property type="entry name" value="FLAVIN REDUCTASE (NADPH)"/>
    <property type="match status" value="1"/>
</dbReference>
<gene>
    <name evidence="2" type="ORF">FHS87_004571</name>
</gene>
<dbReference type="Proteomes" id="UP000580654">
    <property type="component" value="Unassembled WGS sequence"/>
</dbReference>
<reference evidence="2 3" key="1">
    <citation type="submission" date="2020-08" db="EMBL/GenBank/DDBJ databases">
        <title>Genomic Encyclopedia of Type Strains, Phase IV (KMG-IV): sequencing the most valuable type-strain genomes for metagenomic binning, comparative biology and taxonomic classification.</title>
        <authorList>
            <person name="Goeker M."/>
        </authorList>
    </citation>
    <scope>NUCLEOTIDE SEQUENCE [LARGE SCALE GENOMIC DNA]</scope>
    <source>
        <strain evidence="2 3">DSM 25622</strain>
    </source>
</reference>
<proteinExistence type="predicted"/>
<comment type="caution">
    <text evidence="2">The sequence shown here is derived from an EMBL/GenBank/DDBJ whole genome shotgun (WGS) entry which is preliminary data.</text>
</comment>
<dbReference type="PANTHER" id="PTHR43355">
    <property type="entry name" value="FLAVIN REDUCTASE (NADPH)"/>
    <property type="match status" value="1"/>
</dbReference>
<evidence type="ECO:0000313" key="3">
    <source>
        <dbReference type="Proteomes" id="UP000580654"/>
    </source>
</evidence>
<dbReference type="EMBL" id="JACIJD010000048">
    <property type="protein sequence ID" value="MBB5696500.1"/>
    <property type="molecule type" value="Genomic_DNA"/>
</dbReference>
<dbReference type="AlphaFoldDB" id="A0A840Y986"/>
<sequence>MNNTESHGTPAARPRILVIGATGGTGRLIVRQALERGHEVTALVRSPGNGRDLEGARIVVGDARDGAALRGALAGQDAVISALGTPASPFREVPLLSTATRALVGAMRAEQVSRLVCITGIGAGDSAGHGGFLLDRIILPLLLRKVYADKNRQEAIVRDSGLYWTLVRPAVLNDKPGHGDVRALTDLAGFHGGSVSREDVARFVLDQIGTDEWLRRSPLITW</sequence>
<dbReference type="InterPro" id="IPR016040">
    <property type="entry name" value="NAD(P)-bd_dom"/>
</dbReference>
<accession>A0A840Y986</accession>
<keyword evidence="3" id="KW-1185">Reference proteome</keyword>
<dbReference type="RefSeq" id="WP_184521919.1">
    <property type="nucleotide sequence ID" value="NZ_JACIJD010000048.1"/>
</dbReference>
<dbReference type="GO" id="GO:0004074">
    <property type="term" value="F:biliverdin reductase [NAD(P)H] activity"/>
    <property type="evidence" value="ECO:0007669"/>
    <property type="project" value="TreeGrafter"/>
</dbReference>
<name>A0A840Y986_9PROT</name>
<dbReference type="GO" id="GO:0042602">
    <property type="term" value="F:riboflavin reductase (NADPH) activity"/>
    <property type="evidence" value="ECO:0007669"/>
    <property type="project" value="TreeGrafter"/>
</dbReference>
<organism evidence="2 3">
    <name type="scientific">Muricoccus pecuniae</name>
    <dbReference type="NCBI Taxonomy" id="693023"/>
    <lineage>
        <taxon>Bacteria</taxon>
        <taxon>Pseudomonadati</taxon>
        <taxon>Pseudomonadota</taxon>
        <taxon>Alphaproteobacteria</taxon>
        <taxon>Acetobacterales</taxon>
        <taxon>Roseomonadaceae</taxon>
        <taxon>Muricoccus</taxon>
    </lineage>
</organism>
<dbReference type="SUPFAM" id="SSF51735">
    <property type="entry name" value="NAD(P)-binding Rossmann-fold domains"/>
    <property type="match status" value="1"/>
</dbReference>
<feature type="domain" description="NAD(P)-binding" evidence="1">
    <location>
        <begin position="20"/>
        <end position="208"/>
    </location>
</feature>
<dbReference type="Pfam" id="PF13460">
    <property type="entry name" value="NAD_binding_10"/>
    <property type="match status" value="1"/>
</dbReference>
<dbReference type="Gene3D" id="3.40.50.720">
    <property type="entry name" value="NAD(P)-binding Rossmann-like Domain"/>
    <property type="match status" value="1"/>
</dbReference>
<evidence type="ECO:0000259" key="1">
    <source>
        <dbReference type="Pfam" id="PF13460"/>
    </source>
</evidence>
<evidence type="ECO:0000313" key="2">
    <source>
        <dbReference type="EMBL" id="MBB5696500.1"/>
    </source>
</evidence>
<dbReference type="InterPro" id="IPR051606">
    <property type="entry name" value="Polyketide_Oxido-like"/>
</dbReference>
<dbReference type="CDD" id="cd05244">
    <property type="entry name" value="BVR-B_like_SDR_a"/>
    <property type="match status" value="1"/>
</dbReference>
<dbReference type="InterPro" id="IPR036291">
    <property type="entry name" value="NAD(P)-bd_dom_sf"/>
</dbReference>